<accession>A0A0Q3WS24</accession>
<reference evidence="2 3" key="1">
    <citation type="submission" date="2015-09" db="EMBL/GenBank/DDBJ databases">
        <title>Genome sequencing project for genomic taxonomy and phylogenomics of Bacillus-like bacteria.</title>
        <authorList>
            <person name="Liu B."/>
            <person name="Wang J."/>
            <person name="Zhu Y."/>
            <person name="Liu G."/>
            <person name="Chen Q."/>
            <person name="Chen Z."/>
            <person name="Lan J."/>
            <person name="Che J."/>
            <person name="Ge C."/>
            <person name="Shi H."/>
            <person name="Pan Z."/>
            <person name="Liu X."/>
        </authorList>
    </citation>
    <scope>NUCLEOTIDE SEQUENCE [LARGE SCALE GENOMIC DNA]</scope>
    <source>
        <strain evidence="2 3">LMG 18435</strain>
    </source>
</reference>
<dbReference type="PATRIC" id="fig|157838.3.peg.5289"/>
<dbReference type="Pfam" id="PF00903">
    <property type="entry name" value="Glyoxalase"/>
    <property type="match status" value="1"/>
</dbReference>
<feature type="domain" description="Glyoxalase/fosfomycin resistance/dioxygenase" evidence="1">
    <location>
        <begin position="6"/>
        <end position="127"/>
    </location>
</feature>
<dbReference type="Gene3D" id="3.10.180.10">
    <property type="entry name" value="2,3-Dihydroxybiphenyl 1,2-Dioxygenase, domain 1"/>
    <property type="match status" value="1"/>
</dbReference>
<organism evidence="2 3">
    <name type="scientific">Heyndrickxia shackletonii</name>
    <dbReference type="NCBI Taxonomy" id="157838"/>
    <lineage>
        <taxon>Bacteria</taxon>
        <taxon>Bacillati</taxon>
        <taxon>Bacillota</taxon>
        <taxon>Bacilli</taxon>
        <taxon>Bacillales</taxon>
        <taxon>Bacillaceae</taxon>
        <taxon>Heyndrickxia</taxon>
    </lineage>
</organism>
<dbReference type="InterPro" id="IPR029068">
    <property type="entry name" value="Glyas_Bleomycin-R_OHBP_Dase"/>
</dbReference>
<evidence type="ECO:0000313" key="2">
    <source>
        <dbReference type="EMBL" id="KQL50700.1"/>
    </source>
</evidence>
<dbReference type="Proteomes" id="UP000051888">
    <property type="component" value="Unassembled WGS sequence"/>
</dbReference>
<proteinExistence type="predicted"/>
<comment type="caution">
    <text evidence="2">The sequence shown here is derived from an EMBL/GenBank/DDBJ whole genome shotgun (WGS) entry which is preliminary data.</text>
</comment>
<dbReference type="PANTHER" id="PTHR33990:SF1">
    <property type="entry name" value="PROTEIN YJDN"/>
    <property type="match status" value="1"/>
</dbReference>
<dbReference type="InterPro" id="IPR028973">
    <property type="entry name" value="PhnB-like"/>
</dbReference>
<protein>
    <submittedName>
        <fullName evidence="2">Glyoxalase</fullName>
    </submittedName>
</protein>
<name>A0A0Q3WS24_9BACI</name>
<dbReference type="EMBL" id="LJJC01000015">
    <property type="protein sequence ID" value="KQL50700.1"/>
    <property type="molecule type" value="Genomic_DNA"/>
</dbReference>
<dbReference type="CDD" id="cd06588">
    <property type="entry name" value="PhnB_like"/>
    <property type="match status" value="1"/>
</dbReference>
<evidence type="ECO:0000313" key="3">
    <source>
        <dbReference type="Proteomes" id="UP000051888"/>
    </source>
</evidence>
<sequence length="131" mass="15515">MKKVYTRLNIENCKEAIEFYAQVLNGEIKNVQLADGVEMFKGHEGKYIHAELHLNEHYVIYFNDIFGNEPVKGTNIIMGLDFDREEELRKVYDELSKEGKVTMELQDTFWNALYGKVTDKYGIHWELNYQR</sequence>
<dbReference type="InterPro" id="IPR004360">
    <property type="entry name" value="Glyas_Fos-R_dOase_dom"/>
</dbReference>
<dbReference type="AlphaFoldDB" id="A0A0Q3WS24"/>
<dbReference type="OrthoDB" id="9795306at2"/>
<dbReference type="STRING" id="157838.AN964_24030"/>
<dbReference type="RefSeq" id="WP_055742305.1">
    <property type="nucleotide sequence ID" value="NZ_JAAIWL010000002.1"/>
</dbReference>
<evidence type="ECO:0000259" key="1">
    <source>
        <dbReference type="Pfam" id="PF00903"/>
    </source>
</evidence>
<gene>
    <name evidence="2" type="ORF">AN964_24030</name>
</gene>
<keyword evidence="3" id="KW-1185">Reference proteome</keyword>
<dbReference type="PANTHER" id="PTHR33990">
    <property type="entry name" value="PROTEIN YJDN-RELATED"/>
    <property type="match status" value="1"/>
</dbReference>
<dbReference type="SUPFAM" id="SSF54593">
    <property type="entry name" value="Glyoxalase/Bleomycin resistance protein/Dihydroxybiphenyl dioxygenase"/>
    <property type="match status" value="1"/>
</dbReference>